<evidence type="ECO:0000313" key="7">
    <source>
        <dbReference type="Proteomes" id="UP000247515"/>
    </source>
</evidence>
<evidence type="ECO:0000313" key="6">
    <source>
        <dbReference type="EMBL" id="PXX05274.1"/>
    </source>
</evidence>
<evidence type="ECO:0000256" key="4">
    <source>
        <dbReference type="ARBA" id="ARBA00023163"/>
    </source>
</evidence>
<dbReference type="PROSITE" id="PS00041">
    <property type="entry name" value="HTH_ARAC_FAMILY_1"/>
    <property type="match status" value="1"/>
</dbReference>
<evidence type="ECO:0000256" key="1">
    <source>
        <dbReference type="ARBA" id="ARBA00023015"/>
    </source>
</evidence>
<dbReference type="InterPro" id="IPR018060">
    <property type="entry name" value="HTH_AraC"/>
</dbReference>
<evidence type="ECO:0000256" key="3">
    <source>
        <dbReference type="ARBA" id="ARBA00023159"/>
    </source>
</evidence>
<accession>A0ABX5MCV4</accession>
<dbReference type="InterPro" id="IPR018062">
    <property type="entry name" value="HTH_AraC-typ_CS"/>
</dbReference>
<dbReference type="Pfam" id="PF02311">
    <property type="entry name" value="AraC_binding"/>
    <property type="match status" value="1"/>
</dbReference>
<dbReference type="InterPro" id="IPR003313">
    <property type="entry name" value="AraC-bd"/>
</dbReference>
<keyword evidence="7" id="KW-1185">Reference proteome</keyword>
<dbReference type="InterPro" id="IPR050204">
    <property type="entry name" value="AraC_XylS_family_regulators"/>
</dbReference>
<dbReference type="Pfam" id="PF12833">
    <property type="entry name" value="HTH_18"/>
    <property type="match status" value="1"/>
</dbReference>
<keyword evidence="2" id="KW-0238">DNA-binding</keyword>
<name>A0ABX5MCV4_9BURK</name>
<sequence length="253" mass="27922">MTASYRTHRFPPHAHDEFAIGVIERGAQAFLEGRGRRLIMPEGAICVINPGQLHEGRPAIEGGWDYRMVYVSASALLGLVRDADGAPQRSVHFPDVVMDDPDTMLLFRTAHICSESHDASQLEKTSRLTTAMTQLVLRHASTARRPSIGGAMPGAVRRARDYIDAHFVDNPSLDVIAQVAGMSAYHLLREFKKSVGVAPHAYLVQRRVALAKHLVLRGVPLRQVAIEVGYCDQGHLSREFSRFFGVPPGIARQ</sequence>
<dbReference type="SUPFAM" id="SSF46689">
    <property type="entry name" value="Homeodomain-like"/>
    <property type="match status" value="2"/>
</dbReference>
<dbReference type="PANTHER" id="PTHR46796">
    <property type="entry name" value="HTH-TYPE TRANSCRIPTIONAL ACTIVATOR RHAS-RELATED"/>
    <property type="match status" value="1"/>
</dbReference>
<dbReference type="RefSeq" id="WP_183717405.1">
    <property type="nucleotide sequence ID" value="NZ_CAJMYJ010000047.1"/>
</dbReference>
<keyword evidence="4" id="KW-0804">Transcription</keyword>
<reference evidence="6 7" key="1">
    <citation type="submission" date="2018-05" db="EMBL/GenBank/DDBJ databases">
        <title>Genomic Encyclopedia of Type Strains, Phase IV (KMG-V): Genome sequencing to study the core and pangenomes of soil and plant-associated prokaryotes.</title>
        <authorList>
            <person name="Whitman W."/>
        </authorList>
    </citation>
    <scope>NUCLEOTIDE SEQUENCE [LARGE SCALE GENOMIC DNA]</scope>
    <source>
        <strain evidence="6 7">SIr-6563</strain>
    </source>
</reference>
<dbReference type="InterPro" id="IPR037923">
    <property type="entry name" value="HTH-like"/>
</dbReference>
<organism evidence="6 7">
    <name type="scientific">Paraburkholderia tropica</name>
    <dbReference type="NCBI Taxonomy" id="92647"/>
    <lineage>
        <taxon>Bacteria</taxon>
        <taxon>Pseudomonadati</taxon>
        <taxon>Pseudomonadota</taxon>
        <taxon>Betaproteobacteria</taxon>
        <taxon>Burkholderiales</taxon>
        <taxon>Burkholderiaceae</taxon>
        <taxon>Paraburkholderia</taxon>
    </lineage>
</organism>
<keyword evidence="3" id="KW-0010">Activator</keyword>
<dbReference type="Proteomes" id="UP000247515">
    <property type="component" value="Unassembled WGS sequence"/>
</dbReference>
<keyword evidence="1" id="KW-0805">Transcription regulation</keyword>
<comment type="caution">
    <text evidence="6">The sequence shown here is derived from an EMBL/GenBank/DDBJ whole genome shotgun (WGS) entry which is preliminary data.</text>
</comment>
<dbReference type="Gene3D" id="1.10.10.60">
    <property type="entry name" value="Homeodomain-like"/>
    <property type="match status" value="1"/>
</dbReference>
<dbReference type="SMART" id="SM00342">
    <property type="entry name" value="HTH_ARAC"/>
    <property type="match status" value="1"/>
</dbReference>
<dbReference type="SUPFAM" id="SSF51215">
    <property type="entry name" value="Regulatory protein AraC"/>
    <property type="match status" value="1"/>
</dbReference>
<dbReference type="PROSITE" id="PS01124">
    <property type="entry name" value="HTH_ARAC_FAMILY_2"/>
    <property type="match status" value="1"/>
</dbReference>
<proteinExistence type="predicted"/>
<evidence type="ECO:0000259" key="5">
    <source>
        <dbReference type="PROSITE" id="PS01124"/>
    </source>
</evidence>
<evidence type="ECO:0000256" key="2">
    <source>
        <dbReference type="ARBA" id="ARBA00023125"/>
    </source>
</evidence>
<dbReference type="InterPro" id="IPR009057">
    <property type="entry name" value="Homeodomain-like_sf"/>
</dbReference>
<dbReference type="PANTHER" id="PTHR46796:SF2">
    <property type="entry name" value="TRANSCRIPTIONAL REGULATORY PROTEIN"/>
    <property type="match status" value="1"/>
</dbReference>
<protein>
    <submittedName>
        <fullName evidence="6">AraC-like DNA-binding protein</fullName>
    </submittedName>
</protein>
<dbReference type="EMBL" id="QJJV01000042">
    <property type="protein sequence ID" value="PXX05274.1"/>
    <property type="molecule type" value="Genomic_DNA"/>
</dbReference>
<gene>
    <name evidence="6" type="ORF">C7400_14225</name>
</gene>
<feature type="domain" description="HTH araC/xylS-type" evidence="5">
    <location>
        <begin position="157"/>
        <end position="253"/>
    </location>
</feature>